<feature type="region of interest" description="Disordered" evidence="1">
    <location>
        <begin position="67"/>
        <end position="89"/>
    </location>
</feature>
<keyword evidence="3" id="KW-1185">Reference proteome</keyword>
<name>A0ABD3QIE3_9STRA</name>
<feature type="compositionally biased region" description="Polar residues" evidence="1">
    <location>
        <begin position="341"/>
        <end position="365"/>
    </location>
</feature>
<feature type="compositionally biased region" description="Basic and acidic residues" evidence="1">
    <location>
        <begin position="554"/>
        <end position="564"/>
    </location>
</feature>
<feature type="compositionally biased region" description="Basic and acidic residues" evidence="1">
    <location>
        <begin position="532"/>
        <end position="543"/>
    </location>
</feature>
<accession>A0ABD3QIE3</accession>
<gene>
    <name evidence="2" type="ORF">HJC23_001090</name>
</gene>
<feature type="region of interest" description="Disordered" evidence="1">
    <location>
        <begin position="495"/>
        <end position="585"/>
    </location>
</feature>
<dbReference type="AlphaFoldDB" id="A0ABD3QIE3"/>
<evidence type="ECO:0000313" key="2">
    <source>
        <dbReference type="EMBL" id="KAL3800169.1"/>
    </source>
</evidence>
<proteinExistence type="predicted"/>
<feature type="compositionally biased region" description="Pro residues" evidence="1">
    <location>
        <begin position="274"/>
        <end position="285"/>
    </location>
</feature>
<organism evidence="2 3">
    <name type="scientific">Cyclotella cryptica</name>
    <dbReference type="NCBI Taxonomy" id="29204"/>
    <lineage>
        <taxon>Eukaryota</taxon>
        <taxon>Sar</taxon>
        <taxon>Stramenopiles</taxon>
        <taxon>Ochrophyta</taxon>
        <taxon>Bacillariophyta</taxon>
        <taxon>Coscinodiscophyceae</taxon>
        <taxon>Thalassiosirophycidae</taxon>
        <taxon>Stephanodiscales</taxon>
        <taxon>Stephanodiscaceae</taxon>
        <taxon>Cyclotella</taxon>
    </lineage>
</organism>
<feature type="compositionally biased region" description="Basic and acidic residues" evidence="1">
    <location>
        <begin position="296"/>
        <end position="310"/>
    </location>
</feature>
<comment type="caution">
    <text evidence="2">The sequence shown here is derived from an EMBL/GenBank/DDBJ whole genome shotgun (WGS) entry which is preliminary data.</text>
</comment>
<sequence>MIPKIGSIGKGLATLGRRKSWKAIEPYESSPSPSSSVDAKTGFSDAYSDDAHIVTYSELLSDGAPSWSFAGGSHHSHSDNDGSTDESILSEALFDQDKIKELAQRLQRFNGKTLDHLSYADPHDNLDAGQRTSESSSAIVPAPQRHYSESSSEAAQFPISKSKSRSFHDLSSSRRDVPIKRSTSFHARSSAGEREGRKSMTSWNHSATRSHWAERKDPSPETAKSTLRLDNLKEPNHSQNAPGSRPPPPPPKPAVISRENPPPPPPRNRRSPQRYPPPPPPPPPAHFTGPRRSRSSTRESNHHRPGESTHHRPKQLSRSCTELPPTGPHSPRGNTDEPSNHRPTQLSVSCNNANFSRPRSNTWVSSDELPNRRPRQLSSSCTEVAFSVPKSRRVSIEEEPPNHRPRHVSMSSKEESFSAPRNRRANTGGEPHRNQSKYLSMSCTDESFSGPKRKESIGESLSSSMPNVLSDYPPHPKITRFRDDIDIATFFPSARPSVDSKRSQKKLAPDTKKHVEPEVKVADAPTDAAGANKDKNTEDKSILDKLPFIQKVRPQRDVGSEVADHPASPTSKKRNPARPKYDKNGRCLRHPSVIVAKKKPFAKGWDIIRNCPRCSMESSDHDLNELSSSSNQIAADYCIGVDEILAPSNRKYDWQASSSFTSSASFESNEVKRIEGVDDFFAASKALRSATSLSEAASRAIRSGNVDRPSMGRGSVGKSRNSFHVDERPRNARASVVSKMPYKTPWGESGWYTGEVNEFGVPNGNGRMRFKSGYQHDGQWANGYSEQYLDNCGRTKRGFAENRSPWKEDNGMALAVPFRSEQPYYDYSSRSIHA</sequence>
<feature type="compositionally biased region" description="Polar residues" evidence="1">
    <location>
        <begin position="436"/>
        <end position="447"/>
    </location>
</feature>
<feature type="compositionally biased region" description="Basic and acidic residues" evidence="1">
    <location>
        <begin position="166"/>
        <end position="179"/>
    </location>
</feature>
<evidence type="ECO:0000313" key="3">
    <source>
        <dbReference type="Proteomes" id="UP001516023"/>
    </source>
</evidence>
<feature type="compositionally biased region" description="Polar residues" evidence="1">
    <location>
        <begin position="199"/>
        <end position="209"/>
    </location>
</feature>
<feature type="region of interest" description="Disordered" evidence="1">
    <location>
        <begin position="704"/>
        <end position="730"/>
    </location>
</feature>
<protein>
    <submittedName>
        <fullName evidence="2">Uncharacterized protein</fullName>
    </submittedName>
</protein>
<evidence type="ECO:0000256" key="1">
    <source>
        <dbReference type="SAM" id="MobiDB-lite"/>
    </source>
</evidence>
<feature type="region of interest" description="Disordered" evidence="1">
    <location>
        <begin position="115"/>
        <end position="470"/>
    </location>
</feature>
<dbReference type="Proteomes" id="UP001516023">
    <property type="component" value="Unassembled WGS sequence"/>
</dbReference>
<dbReference type="EMBL" id="JABMIG020000034">
    <property type="protein sequence ID" value="KAL3800169.1"/>
    <property type="molecule type" value="Genomic_DNA"/>
</dbReference>
<feature type="compositionally biased region" description="Pro residues" evidence="1">
    <location>
        <begin position="244"/>
        <end position="253"/>
    </location>
</feature>
<feature type="compositionally biased region" description="Basic and acidic residues" evidence="1">
    <location>
        <begin position="498"/>
        <end position="521"/>
    </location>
</feature>
<reference evidence="2 3" key="1">
    <citation type="journal article" date="2020" name="G3 (Bethesda)">
        <title>Improved Reference Genome for Cyclotella cryptica CCMP332, a Model for Cell Wall Morphogenesis, Salinity Adaptation, and Lipid Production in Diatoms (Bacillariophyta).</title>
        <authorList>
            <person name="Roberts W.R."/>
            <person name="Downey K.M."/>
            <person name="Ruck E.C."/>
            <person name="Traller J.C."/>
            <person name="Alverson A.J."/>
        </authorList>
    </citation>
    <scope>NUCLEOTIDE SEQUENCE [LARGE SCALE GENOMIC DNA]</scope>
    <source>
        <strain evidence="2 3">CCMP332</strain>
    </source>
</reference>